<dbReference type="InterPro" id="IPR050181">
    <property type="entry name" value="Cold_shock_domain"/>
</dbReference>
<protein>
    <submittedName>
        <fullName evidence="2">Putative cold-shock DNA-binding protein</fullName>
    </submittedName>
</protein>
<name>A0A4R7VXP6_9PSEU</name>
<dbReference type="EMBL" id="SOCP01000003">
    <property type="protein sequence ID" value="TDV54926.1"/>
    <property type="molecule type" value="Genomic_DNA"/>
</dbReference>
<proteinExistence type="predicted"/>
<dbReference type="PRINTS" id="PR00050">
    <property type="entry name" value="COLDSHOCK"/>
</dbReference>
<accession>A0A4R7VXP6</accession>
<dbReference type="CDD" id="cd04458">
    <property type="entry name" value="CSP_CDS"/>
    <property type="match status" value="1"/>
</dbReference>
<dbReference type="GO" id="GO:0003677">
    <property type="term" value="F:DNA binding"/>
    <property type="evidence" value="ECO:0007669"/>
    <property type="project" value="UniProtKB-KW"/>
</dbReference>
<dbReference type="SMART" id="SM00357">
    <property type="entry name" value="CSP"/>
    <property type="match status" value="1"/>
</dbReference>
<feature type="domain" description="CSD" evidence="1">
    <location>
        <begin position="1"/>
        <end position="65"/>
    </location>
</feature>
<dbReference type="InterPro" id="IPR011129">
    <property type="entry name" value="CSD"/>
</dbReference>
<dbReference type="Proteomes" id="UP000294927">
    <property type="component" value="Unassembled WGS sequence"/>
</dbReference>
<comment type="caution">
    <text evidence="2">The sequence shown here is derived from an EMBL/GenBank/DDBJ whole genome shotgun (WGS) entry which is preliminary data.</text>
</comment>
<dbReference type="PANTHER" id="PTHR11544">
    <property type="entry name" value="COLD SHOCK DOMAIN CONTAINING PROTEINS"/>
    <property type="match status" value="1"/>
</dbReference>
<dbReference type="Pfam" id="PF00313">
    <property type="entry name" value="CSD"/>
    <property type="match status" value="1"/>
</dbReference>
<dbReference type="SUPFAM" id="SSF50249">
    <property type="entry name" value="Nucleic acid-binding proteins"/>
    <property type="match status" value="1"/>
</dbReference>
<organism evidence="2 3">
    <name type="scientific">Actinophytocola oryzae</name>
    <dbReference type="NCBI Taxonomy" id="502181"/>
    <lineage>
        <taxon>Bacteria</taxon>
        <taxon>Bacillati</taxon>
        <taxon>Actinomycetota</taxon>
        <taxon>Actinomycetes</taxon>
        <taxon>Pseudonocardiales</taxon>
        <taxon>Pseudonocardiaceae</taxon>
    </lineage>
</organism>
<dbReference type="InterPro" id="IPR002059">
    <property type="entry name" value="CSP_DNA-bd"/>
</dbReference>
<sequence>MVSGKVVRFDEVRGYGFVAPEGGGEDVFIHVNDLAFDKRLLTPGAVVEFTVEEGERGPKASHVRLLDSPEPARGLDSDLCDVLSTKKYVAEVTETLLSAAPTMSAQQILQARQGLVAKAREHGWVED</sequence>
<evidence type="ECO:0000313" key="2">
    <source>
        <dbReference type="EMBL" id="TDV54926.1"/>
    </source>
</evidence>
<evidence type="ECO:0000259" key="1">
    <source>
        <dbReference type="PROSITE" id="PS51857"/>
    </source>
</evidence>
<keyword evidence="2" id="KW-0238">DNA-binding</keyword>
<dbReference type="Gene3D" id="2.40.50.140">
    <property type="entry name" value="Nucleic acid-binding proteins"/>
    <property type="match status" value="1"/>
</dbReference>
<dbReference type="InterPro" id="IPR012340">
    <property type="entry name" value="NA-bd_OB-fold"/>
</dbReference>
<evidence type="ECO:0000313" key="3">
    <source>
        <dbReference type="Proteomes" id="UP000294927"/>
    </source>
</evidence>
<keyword evidence="3" id="KW-1185">Reference proteome</keyword>
<dbReference type="PROSITE" id="PS51857">
    <property type="entry name" value="CSD_2"/>
    <property type="match status" value="1"/>
</dbReference>
<reference evidence="2 3" key="1">
    <citation type="submission" date="2019-03" db="EMBL/GenBank/DDBJ databases">
        <title>Genomic Encyclopedia of Archaeal and Bacterial Type Strains, Phase II (KMG-II): from individual species to whole genera.</title>
        <authorList>
            <person name="Goeker M."/>
        </authorList>
    </citation>
    <scope>NUCLEOTIDE SEQUENCE [LARGE SCALE GENOMIC DNA]</scope>
    <source>
        <strain evidence="2 3">DSM 45499</strain>
    </source>
</reference>
<gene>
    <name evidence="2" type="ORF">CLV71_103167</name>
</gene>
<dbReference type="AlphaFoldDB" id="A0A4R7VXP6"/>
<dbReference type="RefSeq" id="WP_208297465.1">
    <property type="nucleotide sequence ID" value="NZ_SOCP01000003.1"/>
</dbReference>